<dbReference type="Pfam" id="PF02786">
    <property type="entry name" value="CPSase_L_D2"/>
    <property type="match status" value="1"/>
</dbReference>
<dbReference type="InterPro" id="IPR016185">
    <property type="entry name" value="PreATP-grasp_dom_sf"/>
</dbReference>
<evidence type="ECO:0000256" key="5">
    <source>
        <dbReference type="ARBA" id="ARBA00017242"/>
    </source>
</evidence>
<dbReference type="PROSITE" id="PS50979">
    <property type="entry name" value="BC"/>
    <property type="match status" value="1"/>
</dbReference>
<comment type="function">
    <text evidence="2">This protein is a component of the acetyl coenzyme A carboxylase complex; first, biotin carboxylase catalyzes the carboxylation of the carrier protein and then the transcarboxylase transfers the carboxyl group to form malonyl-CoA.</text>
</comment>
<dbReference type="FunFam" id="3.30.1490.20:FF:000003">
    <property type="entry name" value="acetyl-CoA carboxylase isoform X1"/>
    <property type="match status" value="1"/>
</dbReference>
<dbReference type="FunFam" id="3.30.470.20:FF:000028">
    <property type="entry name" value="Methylcrotonoyl-CoA carboxylase subunit alpha, mitochondrial"/>
    <property type="match status" value="1"/>
</dbReference>
<dbReference type="PROSITE" id="PS00188">
    <property type="entry name" value="BIOTIN"/>
    <property type="match status" value="1"/>
</dbReference>
<keyword evidence="10" id="KW-0092">Biotin</keyword>
<dbReference type="FunFam" id="2.40.50.100:FF:000003">
    <property type="entry name" value="Acetyl-CoA carboxylase biotin carboxyl carrier protein"/>
    <property type="match status" value="1"/>
</dbReference>
<evidence type="ECO:0000259" key="14">
    <source>
        <dbReference type="PROSITE" id="PS50968"/>
    </source>
</evidence>
<dbReference type="OrthoDB" id="9763189at2"/>
<dbReference type="PANTHER" id="PTHR18866:SF33">
    <property type="entry name" value="METHYLCROTONOYL-COA CARBOXYLASE SUBUNIT ALPHA, MITOCHONDRIAL-RELATED"/>
    <property type="match status" value="1"/>
</dbReference>
<comment type="cofactor">
    <cofactor evidence="1">
        <name>biotin</name>
        <dbReference type="ChEBI" id="CHEBI:57586"/>
    </cofactor>
</comment>
<dbReference type="InterPro" id="IPR005481">
    <property type="entry name" value="BC-like_N"/>
</dbReference>
<dbReference type="GO" id="GO:0004075">
    <property type="term" value="F:biotin carboxylase activity"/>
    <property type="evidence" value="ECO:0007669"/>
    <property type="project" value="UniProtKB-EC"/>
</dbReference>
<dbReference type="InterPro" id="IPR000089">
    <property type="entry name" value="Biotin_lipoyl"/>
</dbReference>
<keyword evidence="8 13" id="KW-0067">ATP-binding</keyword>
<evidence type="ECO:0000256" key="9">
    <source>
        <dbReference type="ARBA" id="ARBA00022946"/>
    </source>
</evidence>
<evidence type="ECO:0000256" key="3">
    <source>
        <dbReference type="ARBA" id="ARBA00004956"/>
    </source>
</evidence>
<evidence type="ECO:0000313" key="17">
    <source>
        <dbReference type="EMBL" id="RDE24369.1"/>
    </source>
</evidence>
<dbReference type="SUPFAM" id="SSF51230">
    <property type="entry name" value="Single hybrid motif"/>
    <property type="match status" value="1"/>
</dbReference>
<evidence type="ECO:0000256" key="13">
    <source>
        <dbReference type="PROSITE-ProRule" id="PRU00409"/>
    </source>
</evidence>
<dbReference type="InterPro" id="IPR001882">
    <property type="entry name" value="Biotin_BS"/>
</dbReference>
<dbReference type="PROSITE" id="PS00866">
    <property type="entry name" value="CPSASE_1"/>
    <property type="match status" value="1"/>
</dbReference>
<comment type="subunit">
    <text evidence="4">Acetyl-CoA carboxylase is a heterohexamer of biotin carboxyl carrier protein, biotin carboxylase and the two subunits of carboxyl transferase in a 2:2 complex.</text>
</comment>
<dbReference type="Proteomes" id="UP000253769">
    <property type="component" value="Unassembled WGS sequence"/>
</dbReference>
<evidence type="ECO:0000313" key="18">
    <source>
        <dbReference type="Proteomes" id="UP000253769"/>
    </source>
</evidence>
<dbReference type="PANTHER" id="PTHR18866">
    <property type="entry name" value="CARBOXYLASE:PYRUVATE/ACETYL-COA/PROPIONYL-COA CARBOXYLASE"/>
    <property type="match status" value="1"/>
</dbReference>
<reference evidence="17 18" key="1">
    <citation type="submission" date="2018-07" db="EMBL/GenBank/DDBJ databases">
        <title>Motiliproteus coralliicola sp. nov., a bacterium isolated from Coral.</title>
        <authorList>
            <person name="Wang G."/>
        </authorList>
    </citation>
    <scope>NUCLEOTIDE SEQUENCE [LARGE SCALE GENOMIC DNA]</scope>
    <source>
        <strain evidence="17 18">C34</strain>
    </source>
</reference>
<evidence type="ECO:0000256" key="8">
    <source>
        <dbReference type="ARBA" id="ARBA00022840"/>
    </source>
</evidence>
<comment type="caution">
    <text evidence="17">The sequence shown here is derived from an EMBL/GenBank/DDBJ whole genome shotgun (WGS) entry which is preliminary data.</text>
</comment>
<feature type="domain" description="ATP-grasp" evidence="15">
    <location>
        <begin position="122"/>
        <end position="319"/>
    </location>
</feature>
<dbReference type="AlphaFoldDB" id="A0A369WTJ0"/>
<protein>
    <recommendedName>
        <fullName evidence="5">Biotin carboxylase</fullName>
    </recommendedName>
    <alternativeName>
        <fullName evidence="11">Acetyl-coenzyme A carboxylase biotin carboxylase subunit A</fullName>
    </alternativeName>
</protein>
<dbReference type="SUPFAM" id="SSF56059">
    <property type="entry name" value="Glutathione synthetase ATP-binding domain-like"/>
    <property type="match status" value="1"/>
</dbReference>
<dbReference type="InterPro" id="IPR011764">
    <property type="entry name" value="Biotin_carboxylation_dom"/>
</dbReference>
<keyword evidence="18" id="KW-1185">Reference proteome</keyword>
<dbReference type="GO" id="GO:0005524">
    <property type="term" value="F:ATP binding"/>
    <property type="evidence" value="ECO:0007669"/>
    <property type="project" value="UniProtKB-UniRule"/>
</dbReference>
<sequence length="662" mass="73182">MNSIHKILIANRGEIAVRVIRTAKQLGYRTVAVYSDADADALHVQAADQAVHIGPSPVGESYLQADKLLDAAKRSQADAIHPGYGFLSENADFARACEAAGITFIGPKADAIELMGSKRLSKVAMIEADVPCIPGYQDSDQRLERLLEEAQRIGFPLMVKASSGGGGRGMRLVFEQRELEASIKTARSEAASAFGSDEMILERAVIEPRHIEIQVFADQQGNCVYLGERDCSIQRRHQKVVEEAPSPFVDEALRRRMGEAAVNAAKACHYQGAGTVEFLVDHQGNFYFLEMNTRLQVEHPVTELITGQDLVAWQIRVAAGEPLPLTQEQIQLQGHAMEVRLYAEDPRNNFMPQTGDVLRWELPQSEGVRIDHGIREGQPVSPHYDPLLAKIIAYGSNREEARRRLACAVEDTLLLGVNNNQRFLANILRHPVFTEGQATTAFIEQHFEADPSIQAAPPSERTLGLAALLMYTHQGRNSAHNPDLLSWRNCAPAPWHYRLEHEGEIYQLQLSVDSHGRYPSYQVTHADQSHRFEVLRIDSRECVYLENGVRETIAYHFDADTLHLNSEFGNAAFSNVTHAPKESKDSGSGRVLASMDGVIVDVLVQLGDEVSKGQTLVILEAMKMEHQLKADVDGVVESLSIQAGDQVKIRQLLASVTASATD</sequence>
<dbReference type="EMBL" id="QQOH01000001">
    <property type="protein sequence ID" value="RDE24369.1"/>
    <property type="molecule type" value="Genomic_DNA"/>
</dbReference>
<dbReference type="InterPro" id="IPR011761">
    <property type="entry name" value="ATP-grasp"/>
</dbReference>
<comment type="pathway">
    <text evidence="3">Lipid metabolism; malonyl-CoA biosynthesis; malonyl-CoA from acetyl-CoA: step 1/1.</text>
</comment>
<dbReference type="InterPro" id="IPR005479">
    <property type="entry name" value="CPAse_ATP-bd"/>
</dbReference>
<dbReference type="Gene3D" id="3.30.470.20">
    <property type="entry name" value="ATP-grasp fold, B domain"/>
    <property type="match status" value="1"/>
</dbReference>
<dbReference type="InterPro" id="IPR011054">
    <property type="entry name" value="Rudment_hybrid_motif"/>
</dbReference>
<dbReference type="CDD" id="cd06850">
    <property type="entry name" value="biotinyl_domain"/>
    <property type="match status" value="1"/>
</dbReference>
<dbReference type="Pfam" id="PF00289">
    <property type="entry name" value="Biotin_carb_N"/>
    <property type="match status" value="1"/>
</dbReference>
<evidence type="ECO:0000256" key="1">
    <source>
        <dbReference type="ARBA" id="ARBA00001953"/>
    </source>
</evidence>
<dbReference type="PROSITE" id="PS00867">
    <property type="entry name" value="CPSASE_2"/>
    <property type="match status" value="1"/>
</dbReference>
<dbReference type="SUPFAM" id="SSF51246">
    <property type="entry name" value="Rudiment single hybrid motif"/>
    <property type="match status" value="1"/>
</dbReference>
<comment type="catalytic activity">
    <reaction evidence="12">
        <text>N(6)-biotinyl-L-lysyl-[protein] + hydrogencarbonate + ATP = N(6)-carboxybiotinyl-L-lysyl-[protein] + ADP + phosphate + H(+)</text>
        <dbReference type="Rhea" id="RHEA:13501"/>
        <dbReference type="Rhea" id="RHEA-COMP:10505"/>
        <dbReference type="Rhea" id="RHEA-COMP:10506"/>
        <dbReference type="ChEBI" id="CHEBI:15378"/>
        <dbReference type="ChEBI" id="CHEBI:17544"/>
        <dbReference type="ChEBI" id="CHEBI:30616"/>
        <dbReference type="ChEBI" id="CHEBI:43474"/>
        <dbReference type="ChEBI" id="CHEBI:83144"/>
        <dbReference type="ChEBI" id="CHEBI:83145"/>
        <dbReference type="ChEBI" id="CHEBI:456216"/>
        <dbReference type="EC" id="6.3.4.14"/>
    </reaction>
</comment>
<dbReference type="SUPFAM" id="SSF52440">
    <property type="entry name" value="PreATP-grasp domain"/>
    <property type="match status" value="1"/>
</dbReference>
<evidence type="ECO:0000259" key="15">
    <source>
        <dbReference type="PROSITE" id="PS50975"/>
    </source>
</evidence>
<proteinExistence type="predicted"/>
<dbReference type="NCBIfam" id="NF006367">
    <property type="entry name" value="PRK08591.1"/>
    <property type="match status" value="1"/>
</dbReference>
<keyword evidence="6" id="KW-0436">Ligase</keyword>
<feature type="domain" description="Biotin carboxylation" evidence="16">
    <location>
        <begin position="3"/>
        <end position="448"/>
    </location>
</feature>
<evidence type="ECO:0000256" key="11">
    <source>
        <dbReference type="ARBA" id="ARBA00033786"/>
    </source>
</evidence>
<feature type="domain" description="Lipoyl-binding" evidence="14">
    <location>
        <begin position="580"/>
        <end position="657"/>
    </location>
</feature>
<dbReference type="SMART" id="SM00878">
    <property type="entry name" value="Biotin_carb_C"/>
    <property type="match status" value="1"/>
</dbReference>
<name>A0A369WTJ0_9GAMM</name>
<evidence type="ECO:0000259" key="16">
    <source>
        <dbReference type="PROSITE" id="PS50979"/>
    </source>
</evidence>
<evidence type="ECO:0000256" key="2">
    <source>
        <dbReference type="ARBA" id="ARBA00003761"/>
    </source>
</evidence>
<dbReference type="Pfam" id="PF02785">
    <property type="entry name" value="Biotin_carb_C"/>
    <property type="match status" value="1"/>
</dbReference>
<dbReference type="InterPro" id="IPR050856">
    <property type="entry name" value="Biotin_carboxylase_complex"/>
</dbReference>
<dbReference type="InterPro" id="IPR011053">
    <property type="entry name" value="Single_hybrid_motif"/>
</dbReference>
<dbReference type="PROSITE" id="PS50975">
    <property type="entry name" value="ATP_GRASP"/>
    <property type="match status" value="1"/>
</dbReference>
<dbReference type="PROSITE" id="PS50968">
    <property type="entry name" value="BIOTINYL_LIPOYL"/>
    <property type="match status" value="1"/>
</dbReference>
<evidence type="ECO:0000256" key="10">
    <source>
        <dbReference type="ARBA" id="ARBA00023267"/>
    </source>
</evidence>
<dbReference type="InterPro" id="IPR005482">
    <property type="entry name" value="Biotin_COase_C"/>
</dbReference>
<evidence type="ECO:0000256" key="12">
    <source>
        <dbReference type="ARBA" id="ARBA00048600"/>
    </source>
</evidence>
<organism evidence="17 18">
    <name type="scientific">Motiliproteus coralliicola</name>
    <dbReference type="NCBI Taxonomy" id="2283196"/>
    <lineage>
        <taxon>Bacteria</taxon>
        <taxon>Pseudomonadati</taxon>
        <taxon>Pseudomonadota</taxon>
        <taxon>Gammaproteobacteria</taxon>
        <taxon>Oceanospirillales</taxon>
        <taxon>Oceanospirillaceae</taxon>
        <taxon>Motiliproteus</taxon>
    </lineage>
</organism>
<gene>
    <name evidence="17" type="ORF">DV711_01920</name>
</gene>
<dbReference type="FunFam" id="3.40.50.20:FF:000010">
    <property type="entry name" value="Propionyl-CoA carboxylase subunit alpha"/>
    <property type="match status" value="1"/>
</dbReference>
<accession>A0A369WTJ0</accession>
<keyword evidence="9" id="KW-0809">Transit peptide</keyword>
<keyword evidence="7 13" id="KW-0547">Nucleotide-binding</keyword>
<dbReference type="Gene3D" id="2.40.50.100">
    <property type="match status" value="1"/>
</dbReference>
<dbReference type="Pfam" id="PF00364">
    <property type="entry name" value="Biotin_lipoyl"/>
    <property type="match status" value="1"/>
</dbReference>
<evidence type="ECO:0000256" key="6">
    <source>
        <dbReference type="ARBA" id="ARBA00022598"/>
    </source>
</evidence>
<dbReference type="RefSeq" id="WP_114693956.1">
    <property type="nucleotide sequence ID" value="NZ_QQOH01000001.1"/>
</dbReference>
<dbReference type="GO" id="GO:0046872">
    <property type="term" value="F:metal ion binding"/>
    <property type="evidence" value="ECO:0007669"/>
    <property type="project" value="InterPro"/>
</dbReference>
<evidence type="ECO:0000256" key="4">
    <source>
        <dbReference type="ARBA" id="ARBA00011750"/>
    </source>
</evidence>
<evidence type="ECO:0000256" key="7">
    <source>
        <dbReference type="ARBA" id="ARBA00022741"/>
    </source>
</evidence>